<evidence type="ECO:0000313" key="3">
    <source>
        <dbReference type="Proteomes" id="UP000577362"/>
    </source>
</evidence>
<name>A0A840C948_9HYPH</name>
<dbReference type="AlphaFoldDB" id="A0A840C948"/>
<keyword evidence="3" id="KW-1185">Reference proteome</keyword>
<evidence type="ECO:0000313" key="2">
    <source>
        <dbReference type="EMBL" id="MBB4019376.1"/>
    </source>
</evidence>
<gene>
    <name evidence="2" type="ORF">GGR16_004427</name>
</gene>
<comment type="caution">
    <text evidence="2">The sequence shown here is derived from an EMBL/GenBank/DDBJ whole genome shotgun (WGS) entry which is preliminary data.</text>
</comment>
<organism evidence="2 3">
    <name type="scientific">Chelatococcus caeni</name>
    <dbReference type="NCBI Taxonomy" id="1348468"/>
    <lineage>
        <taxon>Bacteria</taxon>
        <taxon>Pseudomonadati</taxon>
        <taxon>Pseudomonadota</taxon>
        <taxon>Alphaproteobacteria</taxon>
        <taxon>Hyphomicrobiales</taxon>
        <taxon>Chelatococcaceae</taxon>
        <taxon>Chelatococcus</taxon>
    </lineage>
</organism>
<dbReference type="Pfam" id="PF08666">
    <property type="entry name" value="SAF"/>
    <property type="match status" value="1"/>
</dbReference>
<dbReference type="SMART" id="SM00858">
    <property type="entry name" value="SAF"/>
    <property type="match status" value="1"/>
</dbReference>
<dbReference type="RefSeq" id="WP_210289670.1">
    <property type="nucleotide sequence ID" value="NZ_JACIEN010000007.1"/>
</dbReference>
<sequence length="447" mass="47360">MDTRAPAGRASDDSLIDALQRREREGRPVRVGLIGVGQMGTDIVVQTTQMPGIEIVAAADAIAERVSEACAIAGGSARQPKTATSPGEVAAAIAEGRLAVAPSYEAVCAAEGVDVVIDATGNPNVGAMVALATIAAGKHIVMMNVEADITIGSYLAAKADEKGVVYTLAAGDEPCCTMELINFVRSLGYPVVAAGKGKNNPLKFDATPDAYEEEAHRRNMNPRMLVEFVDGSKTMVEMVAVANAAGLVPDRPGMHGPAAPREELHKVLCPQEDGGLLSRRGVVDFSVARGVAPGVFVIAEMRHPRIRERMEDLHLGEGPYYTFYRPYHLTSIEVPLSAANAVIYGRSLMRPLPVPSAEVGAIAKRDLTAGETLDAIGEYCYRGIALSRADALSLKALPIGLAQGAKVTRPVRKGEYLTYENCAPDESLMIAKVRKEQDAFVAGLEGR</sequence>
<reference evidence="2 3" key="1">
    <citation type="submission" date="2020-08" db="EMBL/GenBank/DDBJ databases">
        <title>Genomic Encyclopedia of Type Strains, Phase IV (KMG-IV): sequencing the most valuable type-strain genomes for metagenomic binning, comparative biology and taxonomic classification.</title>
        <authorList>
            <person name="Goeker M."/>
        </authorList>
    </citation>
    <scope>NUCLEOTIDE SEQUENCE [LARGE SCALE GENOMIC DNA]</scope>
    <source>
        <strain evidence="2 3">DSM 103737</strain>
    </source>
</reference>
<dbReference type="PANTHER" id="PTHR37850:SF3">
    <property type="entry name" value="BLR7815 PROTEIN"/>
    <property type="match status" value="1"/>
</dbReference>
<dbReference type="Pfam" id="PF21135">
    <property type="entry name" value="DRL_cat"/>
    <property type="match status" value="1"/>
</dbReference>
<dbReference type="SUPFAM" id="SSF51735">
    <property type="entry name" value="NAD(P)-binding Rossmann-fold domains"/>
    <property type="match status" value="1"/>
</dbReference>
<dbReference type="Gene3D" id="3.40.50.720">
    <property type="entry name" value="NAD(P)-binding Rossmann-like Domain"/>
    <property type="match status" value="1"/>
</dbReference>
<dbReference type="InterPro" id="IPR036291">
    <property type="entry name" value="NAD(P)-bd_dom_sf"/>
</dbReference>
<dbReference type="InterPro" id="IPR048423">
    <property type="entry name" value="DRL_cat"/>
</dbReference>
<evidence type="ECO:0000259" key="1">
    <source>
        <dbReference type="SMART" id="SM00858"/>
    </source>
</evidence>
<dbReference type="PANTHER" id="PTHR37850">
    <property type="entry name" value="STRU PROTEIN"/>
    <property type="match status" value="1"/>
</dbReference>
<dbReference type="Proteomes" id="UP000577362">
    <property type="component" value="Unassembled WGS sequence"/>
</dbReference>
<proteinExistence type="predicted"/>
<dbReference type="InterPro" id="IPR013974">
    <property type="entry name" value="SAF"/>
</dbReference>
<dbReference type="EMBL" id="JACIEN010000007">
    <property type="protein sequence ID" value="MBB4019376.1"/>
    <property type="molecule type" value="Genomic_DNA"/>
</dbReference>
<accession>A0A840C948</accession>
<feature type="domain" description="SAF" evidence="1">
    <location>
        <begin position="358"/>
        <end position="423"/>
    </location>
</feature>
<protein>
    <submittedName>
        <fullName evidence="2">Putative homoserine dehydrogenase-like protein</fullName>
    </submittedName>
</protein>
<dbReference type="CDD" id="cd11616">
    <property type="entry name" value="SAF_DH_OX_like"/>
    <property type="match status" value="1"/>
</dbReference>